<evidence type="ECO:0000256" key="2">
    <source>
        <dbReference type="ARBA" id="ARBA00023052"/>
    </source>
</evidence>
<keyword evidence="4" id="KW-1185">Reference proteome</keyword>
<dbReference type="Proteomes" id="UP000010556">
    <property type="component" value="Unassembled WGS sequence"/>
</dbReference>
<evidence type="ECO:0000256" key="1">
    <source>
        <dbReference type="ARBA" id="ARBA00022679"/>
    </source>
</evidence>
<organism evidence="3 4">
    <name type="scientific">Myotis davidii</name>
    <name type="common">David's myotis</name>
    <dbReference type="NCBI Taxonomy" id="225400"/>
    <lineage>
        <taxon>Eukaryota</taxon>
        <taxon>Metazoa</taxon>
        <taxon>Chordata</taxon>
        <taxon>Craniata</taxon>
        <taxon>Vertebrata</taxon>
        <taxon>Euteleostomi</taxon>
        <taxon>Mammalia</taxon>
        <taxon>Eutheria</taxon>
        <taxon>Laurasiatheria</taxon>
        <taxon>Chiroptera</taxon>
        <taxon>Yangochiroptera</taxon>
        <taxon>Vespertilionidae</taxon>
        <taxon>Myotis</taxon>
    </lineage>
</organism>
<proteinExistence type="predicted"/>
<reference evidence="4" key="1">
    <citation type="journal article" date="2013" name="Science">
        <title>Comparative analysis of bat genomes provides insight into the evolution of flight and immunity.</title>
        <authorList>
            <person name="Zhang G."/>
            <person name="Cowled C."/>
            <person name="Shi Z."/>
            <person name="Huang Z."/>
            <person name="Bishop-Lilly K.A."/>
            <person name="Fang X."/>
            <person name="Wynne J.W."/>
            <person name="Xiong Z."/>
            <person name="Baker M.L."/>
            <person name="Zhao W."/>
            <person name="Tachedjian M."/>
            <person name="Zhu Y."/>
            <person name="Zhou P."/>
            <person name="Jiang X."/>
            <person name="Ng J."/>
            <person name="Yang L."/>
            <person name="Wu L."/>
            <person name="Xiao J."/>
            <person name="Feng Y."/>
            <person name="Chen Y."/>
            <person name="Sun X."/>
            <person name="Zhang Y."/>
            <person name="Marsh G.A."/>
            <person name="Crameri G."/>
            <person name="Broder C.C."/>
            <person name="Frey K.G."/>
            <person name="Wang L.F."/>
            <person name="Wang J."/>
        </authorList>
    </citation>
    <scope>NUCLEOTIDE SEQUENCE [LARGE SCALE GENOMIC DNA]</scope>
</reference>
<protein>
    <submittedName>
        <fullName evidence="3">Transketolase-like protein 1</fullName>
    </submittedName>
</protein>
<evidence type="ECO:0000313" key="4">
    <source>
        <dbReference type="Proteomes" id="UP000010556"/>
    </source>
</evidence>
<keyword evidence="2" id="KW-0786">Thiamine pyrophosphate</keyword>
<dbReference type="PANTHER" id="PTHR43195:SF2">
    <property type="entry name" value="TRANSKETOLASE-LIKE PROTEIN 1"/>
    <property type="match status" value="1"/>
</dbReference>
<dbReference type="AlphaFoldDB" id="L5M371"/>
<gene>
    <name evidence="3" type="ORF">MDA_GLEAN10004152</name>
</gene>
<sequence length="71" mass="7555">MHRWPDITIGDHHPEGGFEEVCSTASMEPGILVHGLAVQGVPPSGKSSELLGMFGISAKHIIVAMKCMLTN</sequence>
<dbReference type="EMBL" id="KB104988">
    <property type="protein sequence ID" value="ELK32831.1"/>
    <property type="molecule type" value="Genomic_DNA"/>
</dbReference>
<dbReference type="PANTHER" id="PTHR43195">
    <property type="entry name" value="TRANSKETOLASE"/>
    <property type="match status" value="1"/>
</dbReference>
<dbReference type="GO" id="GO:0030976">
    <property type="term" value="F:thiamine pyrophosphate binding"/>
    <property type="evidence" value="ECO:0007669"/>
    <property type="project" value="TreeGrafter"/>
</dbReference>
<accession>L5M371</accession>
<dbReference type="InterPro" id="IPR051424">
    <property type="entry name" value="Transketolase-like"/>
</dbReference>
<name>L5M371_MYODS</name>
<dbReference type="InterPro" id="IPR009014">
    <property type="entry name" value="Transketo_C/PFOR_II"/>
</dbReference>
<dbReference type="GO" id="GO:0004802">
    <property type="term" value="F:transketolase activity"/>
    <property type="evidence" value="ECO:0007669"/>
    <property type="project" value="TreeGrafter"/>
</dbReference>
<keyword evidence="1" id="KW-0808">Transferase</keyword>
<dbReference type="Gene3D" id="3.40.50.920">
    <property type="match status" value="1"/>
</dbReference>
<evidence type="ECO:0000313" key="3">
    <source>
        <dbReference type="EMBL" id="ELK32831.1"/>
    </source>
</evidence>